<accession>A0A1Y5TFH9</accession>
<dbReference type="InterPro" id="IPR007450">
    <property type="entry name" value="BamE_dom"/>
</dbReference>
<dbReference type="RefSeq" id="WP_085855134.1">
    <property type="nucleotide sequence ID" value="NZ_FOPF01000011.1"/>
</dbReference>
<reference evidence="6 7" key="1">
    <citation type="submission" date="2017-03" db="EMBL/GenBank/DDBJ databases">
        <authorList>
            <person name="Afonso C.L."/>
            <person name="Miller P.J."/>
            <person name="Scott M.A."/>
            <person name="Spackman E."/>
            <person name="Goraichik I."/>
            <person name="Dimitrov K.M."/>
            <person name="Suarez D.L."/>
            <person name="Swayne D.E."/>
        </authorList>
    </citation>
    <scope>NUCLEOTIDE SEQUENCE [LARGE SCALE GENOMIC DNA]</scope>
    <source>
        <strain evidence="6 7">CECT 7066</strain>
    </source>
</reference>
<evidence type="ECO:0000259" key="5">
    <source>
        <dbReference type="Pfam" id="PF04355"/>
    </source>
</evidence>
<sequence>MSNHLRLLVAGLLALTLAACSAVYETHGYVPPDDELAPLQVGVATRDEVAAAVGRPTSTGVLGADSWYYVQSRFRHYGALAPEEVDREVLAISFAENGALSNIERYGLEDGRVVRLSRRTTTQSTEGISFLRQLFRNVGAFNPADFFDDG</sequence>
<protein>
    <submittedName>
        <fullName evidence="6">Outer membrane biogenesis protein BamE</fullName>
    </submittedName>
</protein>
<feature type="domain" description="Outer membrane protein assembly factor BamE" evidence="5">
    <location>
        <begin position="28"/>
        <end position="103"/>
    </location>
</feature>
<dbReference type="EMBL" id="FWFV01000010">
    <property type="protein sequence ID" value="SLN63017.1"/>
    <property type="molecule type" value="Genomic_DNA"/>
</dbReference>
<evidence type="ECO:0000256" key="2">
    <source>
        <dbReference type="ARBA" id="ARBA00023136"/>
    </source>
</evidence>
<dbReference type="PANTHER" id="PTHR37482:SF1">
    <property type="entry name" value="OUTER MEMBRANE PROTEIN ASSEMBLY FACTOR BAME"/>
    <property type="match status" value="1"/>
</dbReference>
<dbReference type="GO" id="GO:0030674">
    <property type="term" value="F:protein-macromolecule adaptor activity"/>
    <property type="evidence" value="ECO:0007669"/>
    <property type="project" value="TreeGrafter"/>
</dbReference>
<feature type="chain" id="PRO_5010998969" evidence="4">
    <location>
        <begin position="22"/>
        <end position="150"/>
    </location>
</feature>
<dbReference type="STRING" id="315423.SAMN04488020_11180"/>
<keyword evidence="2" id="KW-0472">Membrane</keyword>
<dbReference type="PROSITE" id="PS51257">
    <property type="entry name" value="PROKAR_LIPOPROTEIN"/>
    <property type="match status" value="1"/>
</dbReference>
<dbReference type="Pfam" id="PF04355">
    <property type="entry name" value="BamE"/>
    <property type="match status" value="1"/>
</dbReference>
<evidence type="ECO:0000256" key="4">
    <source>
        <dbReference type="SAM" id="SignalP"/>
    </source>
</evidence>
<keyword evidence="1 4" id="KW-0732">Signal</keyword>
<dbReference type="OrthoDB" id="7203955at2"/>
<gene>
    <name evidence="6" type="ORF">PAM7066_03155</name>
</gene>
<dbReference type="InterPro" id="IPR037873">
    <property type="entry name" value="BamE-like"/>
</dbReference>
<organism evidence="6 7">
    <name type="scientific">Palleronia marisminoris</name>
    <dbReference type="NCBI Taxonomy" id="315423"/>
    <lineage>
        <taxon>Bacteria</taxon>
        <taxon>Pseudomonadati</taxon>
        <taxon>Pseudomonadota</taxon>
        <taxon>Alphaproteobacteria</taxon>
        <taxon>Rhodobacterales</taxon>
        <taxon>Roseobacteraceae</taxon>
        <taxon>Palleronia</taxon>
    </lineage>
</organism>
<dbReference type="GO" id="GO:1990063">
    <property type="term" value="C:Bam protein complex"/>
    <property type="evidence" value="ECO:0007669"/>
    <property type="project" value="TreeGrafter"/>
</dbReference>
<name>A0A1Y5TFH9_9RHOB</name>
<evidence type="ECO:0000313" key="7">
    <source>
        <dbReference type="Proteomes" id="UP000193870"/>
    </source>
</evidence>
<evidence type="ECO:0000256" key="1">
    <source>
        <dbReference type="ARBA" id="ARBA00022729"/>
    </source>
</evidence>
<dbReference type="AlphaFoldDB" id="A0A1Y5TFH9"/>
<proteinExistence type="predicted"/>
<dbReference type="PANTHER" id="PTHR37482">
    <property type="entry name" value="OUTER MEMBRANE PROTEIN ASSEMBLY FACTOR BAME"/>
    <property type="match status" value="1"/>
</dbReference>
<dbReference type="InterPro" id="IPR026592">
    <property type="entry name" value="BamE"/>
</dbReference>
<keyword evidence="3" id="KW-0998">Cell outer membrane</keyword>
<evidence type="ECO:0000313" key="6">
    <source>
        <dbReference type="EMBL" id="SLN63017.1"/>
    </source>
</evidence>
<dbReference type="Proteomes" id="UP000193870">
    <property type="component" value="Unassembled WGS sequence"/>
</dbReference>
<dbReference type="GO" id="GO:0043165">
    <property type="term" value="P:Gram-negative-bacterium-type cell outer membrane assembly"/>
    <property type="evidence" value="ECO:0007669"/>
    <property type="project" value="TreeGrafter"/>
</dbReference>
<feature type="signal peptide" evidence="4">
    <location>
        <begin position="1"/>
        <end position="21"/>
    </location>
</feature>
<evidence type="ECO:0000256" key="3">
    <source>
        <dbReference type="ARBA" id="ARBA00023237"/>
    </source>
</evidence>
<dbReference type="Gene3D" id="3.30.1450.10">
    <property type="match status" value="1"/>
</dbReference>
<keyword evidence="7" id="KW-1185">Reference proteome</keyword>
<dbReference type="GO" id="GO:0051205">
    <property type="term" value="P:protein insertion into membrane"/>
    <property type="evidence" value="ECO:0007669"/>
    <property type="project" value="TreeGrafter"/>
</dbReference>